<organism evidence="1">
    <name type="scientific">Hexamita inflata</name>
    <dbReference type="NCBI Taxonomy" id="28002"/>
    <lineage>
        <taxon>Eukaryota</taxon>
        <taxon>Metamonada</taxon>
        <taxon>Diplomonadida</taxon>
        <taxon>Hexamitidae</taxon>
        <taxon>Hexamitinae</taxon>
        <taxon>Hexamita</taxon>
    </lineage>
</organism>
<name>A0AA86NRZ5_9EUKA</name>
<reference evidence="1" key="1">
    <citation type="submission" date="2023-06" db="EMBL/GenBank/DDBJ databases">
        <authorList>
            <person name="Kurt Z."/>
        </authorList>
    </citation>
    <scope>NUCLEOTIDE SEQUENCE</scope>
</reference>
<accession>A0AA86NRZ5</accession>
<dbReference type="AlphaFoldDB" id="A0AA86NRZ5"/>
<gene>
    <name evidence="1" type="ORF">HINF_LOCUS12217</name>
    <name evidence="2" type="ORF">HINF_LOCUS74022</name>
</gene>
<reference evidence="2 3" key="2">
    <citation type="submission" date="2024-07" db="EMBL/GenBank/DDBJ databases">
        <authorList>
            <person name="Akdeniz Z."/>
        </authorList>
    </citation>
    <scope>NUCLEOTIDE SEQUENCE [LARGE SCALE GENOMIC DNA]</scope>
</reference>
<dbReference type="EMBL" id="CATOUU010000316">
    <property type="protein sequence ID" value="CAI9924572.1"/>
    <property type="molecule type" value="Genomic_DNA"/>
</dbReference>
<proteinExistence type="predicted"/>
<evidence type="ECO:0000313" key="2">
    <source>
        <dbReference type="EMBL" id="CAL6106859.1"/>
    </source>
</evidence>
<evidence type="ECO:0000313" key="3">
    <source>
        <dbReference type="Proteomes" id="UP001642409"/>
    </source>
</evidence>
<evidence type="ECO:0000313" key="1">
    <source>
        <dbReference type="EMBL" id="CAI9924572.1"/>
    </source>
</evidence>
<dbReference type="Proteomes" id="UP001642409">
    <property type="component" value="Unassembled WGS sequence"/>
</dbReference>
<protein>
    <submittedName>
        <fullName evidence="2">Hypothetical_protein</fullName>
    </submittedName>
</protein>
<dbReference type="EMBL" id="CAXDID020000619">
    <property type="protein sequence ID" value="CAL6106859.1"/>
    <property type="molecule type" value="Genomic_DNA"/>
</dbReference>
<keyword evidence="3" id="KW-1185">Reference proteome</keyword>
<sequence>MKPNNQTNQDKKTTIPAPNEDITKIVLKDQQKFAQDYLFTLHLQKIYGEQMNGVVEHFERYKSKVSEEIIQKEIELTERIQIQNESIYDDQEYNNNQNKVQAKVEESKTTILSETEQQEYIKQSVSREEEQVMMPTRNRDNINFTLPFQRKIDIIKKGDGWVGVQKGDRQVRVKSKILGNDK</sequence>
<comment type="caution">
    <text evidence="1">The sequence shown here is derived from an EMBL/GenBank/DDBJ whole genome shotgun (WGS) entry which is preliminary data.</text>
</comment>